<keyword evidence="5" id="KW-0862">Zinc</keyword>
<dbReference type="SMART" id="SM00355">
    <property type="entry name" value="ZnF_C2H2"/>
    <property type="match status" value="3"/>
</dbReference>
<feature type="domain" description="C2H2-type" evidence="10">
    <location>
        <begin position="306"/>
        <end position="333"/>
    </location>
</feature>
<dbReference type="InterPro" id="IPR013087">
    <property type="entry name" value="Znf_C2H2_type"/>
</dbReference>
<feature type="compositionally biased region" description="Polar residues" evidence="9">
    <location>
        <begin position="170"/>
        <end position="179"/>
    </location>
</feature>
<proteinExistence type="predicted"/>
<dbReference type="GO" id="GO:0008270">
    <property type="term" value="F:zinc ion binding"/>
    <property type="evidence" value="ECO:0007669"/>
    <property type="project" value="UniProtKB-KW"/>
</dbReference>
<name>A0A9W8KYT7_9FUNG</name>
<feature type="compositionally biased region" description="Polar residues" evidence="9">
    <location>
        <begin position="648"/>
        <end position="658"/>
    </location>
</feature>
<evidence type="ECO:0000256" key="3">
    <source>
        <dbReference type="ARBA" id="ARBA00022737"/>
    </source>
</evidence>
<feature type="compositionally biased region" description="Polar residues" evidence="9">
    <location>
        <begin position="492"/>
        <end position="517"/>
    </location>
</feature>
<accession>A0A9W8KYT7</accession>
<keyword evidence="2" id="KW-0479">Metal-binding</keyword>
<feature type="region of interest" description="Disordered" evidence="9">
    <location>
        <begin position="424"/>
        <end position="465"/>
    </location>
</feature>
<dbReference type="FunFam" id="3.30.160.60:FF:002756">
    <property type="entry name" value="Zinc finger protein 1159"/>
    <property type="match status" value="1"/>
</dbReference>
<evidence type="ECO:0000256" key="5">
    <source>
        <dbReference type="ARBA" id="ARBA00022833"/>
    </source>
</evidence>
<dbReference type="SUPFAM" id="SSF57667">
    <property type="entry name" value="beta-beta-alpha zinc fingers"/>
    <property type="match status" value="2"/>
</dbReference>
<feature type="compositionally biased region" description="Low complexity" evidence="9">
    <location>
        <begin position="576"/>
        <end position="617"/>
    </location>
</feature>
<feature type="compositionally biased region" description="Low complexity" evidence="9">
    <location>
        <begin position="550"/>
        <end position="564"/>
    </location>
</feature>
<keyword evidence="3" id="KW-0677">Repeat</keyword>
<keyword evidence="4 7" id="KW-0863">Zinc-finger</keyword>
<keyword evidence="6" id="KW-0539">Nucleus</keyword>
<protein>
    <recommendedName>
        <fullName evidence="10">C2H2-type domain-containing protein</fullName>
    </recommendedName>
</protein>
<evidence type="ECO:0000256" key="1">
    <source>
        <dbReference type="ARBA" id="ARBA00004123"/>
    </source>
</evidence>
<feature type="compositionally biased region" description="Low complexity" evidence="9">
    <location>
        <begin position="182"/>
        <end position="194"/>
    </location>
</feature>
<dbReference type="PANTHER" id="PTHR24388:SF54">
    <property type="entry name" value="PROTEIN ESCARGOT"/>
    <property type="match status" value="1"/>
</dbReference>
<feature type="compositionally biased region" description="Polar residues" evidence="9">
    <location>
        <begin position="54"/>
        <end position="68"/>
    </location>
</feature>
<dbReference type="PROSITE" id="PS00028">
    <property type="entry name" value="ZINC_FINGER_C2H2_1"/>
    <property type="match status" value="2"/>
</dbReference>
<feature type="compositionally biased region" description="Low complexity" evidence="9">
    <location>
        <begin position="659"/>
        <end position="673"/>
    </location>
</feature>
<organism evidence="11 12">
    <name type="scientific">Coemansia spiralis</name>
    <dbReference type="NCBI Taxonomy" id="417178"/>
    <lineage>
        <taxon>Eukaryota</taxon>
        <taxon>Fungi</taxon>
        <taxon>Fungi incertae sedis</taxon>
        <taxon>Zoopagomycota</taxon>
        <taxon>Kickxellomycotina</taxon>
        <taxon>Kickxellomycetes</taxon>
        <taxon>Kickxellales</taxon>
        <taxon>Kickxellaceae</taxon>
        <taxon>Coemansia</taxon>
    </lineage>
</organism>
<dbReference type="Proteomes" id="UP001151518">
    <property type="component" value="Unassembled WGS sequence"/>
</dbReference>
<keyword evidence="8" id="KW-0175">Coiled coil</keyword>
<dbReference type="OrthoDB" id="8117402at2759"/>
<dbReference type="AlphaFoldDB" id="A0A9W8KYT7"/>
<evidence type="ECO:0000256" key="2">
    <source>
        <dbReference type="ARBA" id="ARBA00022723"/>
    </source>
</evidence>
<dbReference type="GO" id="GO:0005634">
    <property type="term" value="C:nucleus"/>
    <property type="evidence" value="ECO:0007669"/>
    <property type="project" value="UniProtKB-SubCell"/>
</dbReference>
<gene>
    <name evidence="11" type="ORF">GGI25_002683</name>
</gene>
<evidence type="ECO:0000256" key="7">
    <source>
        <dbReference type="PROSITE-ProRule" id="PRU00042"/>
    </source>
</evidence>
<feature type="compositionally biased region" description="Low complexity" evidence="9">
    <location>
        <begin position="868"/>
        <end position="877"/>
    </location>
</feature>
<feature type="domain" description="C2H2-type" evidence="10">
    <location>
        <begin position="362"/>
        <end position="392"/>
    </location>
</feature>
<feature type="compositionally biased region" description="Low complexity" evidence="9">
    <location>
        <begin position="518"/>
        <end position="540"/>
    </location>
</feature>
<comment type="caution">
    <text evidence="11">The sequence shown here is derived from an EMBL/GenBank/DDBJ whole genome shotgun (WGS) entry which is preliminary data.</text>
</comment>
<evidence type="ECO:0000256" key="6">
    <source>
        <dbReference type="ARBA" id="ARBA00023242"/>
    </source>
</evidence>
<feature type="compositionally biased region" description="Low complexity" evidence="9">
    <location>
        <begin position="892"/>
        <end position="909"/>
    </location>
</feature>
<dbReference type="PROSITE" id="PS50157">
    <property type="entry name" value="ZINC_FINGER_C2H2_2"/>
    <property type="match status" value="3"/>
</dbReference>
<sequence length="1113" mass="117912">MARPEQATGHKFQSFSSSFAAASPFSQPPKTSSAGVGAASAAPVSPGTPVHPHSATTMSSNSVTTPANAPSMPRGLTTGRLPSIASATHQEYHHHTHSPPFSQISPRSQLSSSTFGAHPPPSSALIGGRRGSGFLPPEKTAIGRSSVFDDVYGSSPGDSFYRRHSLDMGISSQYSPPRNHQQRFPQQQQQQQQQHPLSASSHGLLSAPGRYASSKSGAGSPHPLSFDQTANELSPSRTTTGSPHSTGERGVKRPAPSDTAFAGDIDDDDSCSPDDDDDNGSAPAGRPHNSSQVQARPGVATAEKPYACDQCELTFSRQHNLKSHALTHSTERPFSCNVCHTPFRRQHDLKRHMKLHTGEKPYKCTNCERSFARLDALNRHMRAENFHACNQAAKKARTSVMVLDRASRLKSGSSASASVAYLEQRRASTTTTAARHQYPPPGSGPPSSGGLAHAAGSQPSMNWSHWTHRPSIAADEAMLRRMHERFGAPPSYASTSPSGQQQQQYHASATTHKQQQPGSAASAIHPPSSSAISVSYGSSSDPRAYGPSSQHQHQQQQPHTQHYQGNILQPNRPHSQHAPQQQQQQQPPTPTSATAATSASSGGMFAAPSQQQASGGALYNGSSRYRSEDGGSAATHGVAPLSAISYPPTSSSAAYQQENTNNSSGGLGASNSGIDSSVPHTPRHYQPYQTPQQQLPPLQQHHHHPQMRLPPIDIAPPRRHSLAVTSHLERYRAHDATPPPHSLADNVVDNDDDGGSSAAGAGAIAGHTGNNNDSDNRAPQLPPPLSSAQQQPYSFGDSRGGESTGPFGQRPPAQKPPASFLNYTPSVANPSAGVLEASVSPNPASGETFAPSSGTATVAAAALSNNGASAMANNPSATAGTDGKPVEPLALSSPSQQKGYYYSSQQQHQHPAPLLVSRASESKGEPNGLSDSQAGSRRESAYSGAAIAERIADTRRSSIIALTNPQSEDDVRLENTELKRRLDEMEAKYLKEMEKLNQVVRELEIEKSLLKSLLMERSGSTSATILSSSPPPPQQSSVNRMNDGQQFAVSTPVSPKREEHLVPAVSGSFIRRQPSLSELPLAQRVESSTSNPSSSALAKHRFASASAPGNASR</sequence>
<dbReference type="Gene3D" id="3.30.160.60">
    <property type="entry name" value="Classic Zinc Finger"/>
    <property type="match status" value="3"/>
</dbReference>
<feature type="region of interest" description="Disordered" evidence="9">
    <location>
        <begin position="734"/>
        <end position="855"/>
    </location>
</feature>
<feature type="compositionally biased region" description="Low complexity" evidence="9">
    <location>
        <begin position="102"/>
        <end position="113"/>
    </location>
</feature>
<feature type="coiled-coil region" evidence="8">
    <location>
        <begin position="968"/>
        <end position="1013"/>
    </location>
</feature>
<dbReference type="InterPro" id="IPR050527">
    <property type="entry name" value="Snail/Krueppel_Znf"/>
</dbReference>
<feature type="compositionally biased region" description="Low complexity" evidence="9">
    <location>
        <begin position="755"/>
        <end position="772"/>
    </location>
</feature>
<feature type="compositionally biased region" description="Acidic residues" evidence="9">
    <location>
        <begin position="264"/>
        <end position="279"/>
    </location>
</feature>
<dbReference type="GO" id="GO:0000981">
    <property type="term" value="F:DNA-binding transcription factor activity, RNA polymerase II-specific"/>
    <property type="evidence" value="ECO:0007669"/>
    <property type="project" value="TreeGrafter"/>
</dbReference>
<dbReference type="GO" id="GO:0000978">
    <property type="term" value="F:RNA polymerase II cis-regulatory region sequence-specific DNA binding"/>
    <property type="evidence" value="ECO:0007669"/>
    <property type="project" value="TreeGrafter"/>
</dbReference>
<dbReference type="InterPro" id="IPR036236">
    <property type="entry name" value="Znf_C2H2_sf"/>
</dbReference>
<feature type="region of interest" description="Disordered" evidence="9">
    <location>
        <begin position="1020"/>
        <end position="1069"/>
    </location>
</feature>
<feature type="compositionally biased region" description="Low complexity" evidence="9">
    <location>
        <begin position="684"/>
        <end position="699"/>
    </location>
</feature>
<comment type="subcellular location">
    <subcellularLocation>
        <location evidence="1">Nucleus</location>
    </subcellularLocation>
</comment>
<feature type="domain" description="C2H2-type" evidence="10">
    <location>
        <begin position="334"/>
        <end position="361"/>
    </location>
</feature>
<feature type="region of interest" description="Disordered" evidence="9">
    <location>
        <begin position="21"/>
        <end position="301"/>
    </location>
</feature>
<feature type="region of interest" description="Disordered" evidence="9">
    <location>
        <begin position="487"/>
        <end position="636"/>
    </location>
</feature>
<feature type="region of interest" description="Disordered" evidence="9">
    <location>
        <begin position="648"/>
        <end position="717"/>
    </location>
</feature>
<evidence type="ECO:0000313" key="12">
    <source>
        <dbReference type="Proteomes" id="UP001151518"/>
    </source>
</evidence>
<evidence type="ECO:0000313" key="11">
    <source>
        <dbReference type="EMBL" id="KAJ2678040.1"/>
    </source>
</evidence>
<dbReference type="FunFam" id="3.30.160.60:FF:000065">
    <property type="entry name" value="B-cell CLL/lymphoma 6, member B"/>
    <property type="match status" value="1"/>
</dbReference>
<feature type="compositionally biased region" description="Polar residues" evidence="9">
    <location>
        <begin position="226"/>
        <end position="245"/>
    </location>
</feature>
<feature type="region of interest" description="Disordered" evidence="9">
    <location>
        <begin position="868"/>
        <end position="942"/>
    </location>
</feature>
<evidence type="ECO:0000256" key="8">
    <source>
        <dbReference type="SAM" id="Coils"/>
    </source>
</evidence>
<evidence type="ECO:0000256" key="4">
    <source>
        <dbReference type="ARBA" id="ARBA00022771"/>
    </source>
</evidence>
<dbReference type="FunFam" id="3.30.160.60:FF:000303">
    <property type="entry name" value="Zinc finger protein 41"/>
    <property type="match status" value="1"/>
</dbReference>
<feature type="compositionally biased region" description="Low complexity" evidence="9">
    <location>
        <begin position="21"/>
        <end position="50"/>
    </location>
</feature>
<evidence type="ECO:0000259" key="10">
    <source>
        <dbReference type="PROSITE" id="PS50157"/>
    </source>
</evidence>
<dbReference type="EMBL" id="JANBTW010000025">
    <property type="protein sequence ID" value="KAJ2678040.1"/>
    <property type="molecule type" value="Genomic_DNA"/>
</dbReference>
<evidence type="ECO:0000256" key="9">
    <source>
        <dbReference type="SAM" id="MobiDB-lite"/>
    </source>
</evidence>
<dbReference type="Pfam" id="PF00096">
    <property type="entry name" value="zf-C2H2"/>
    <property type="match status" value="3"/>
</dbReference>
<feature type="compositionally biased region" description="Polar residues" evidence="9">
    <location>
        <begin position="1038"/>
        <end position="1053"/>
    </location>
</feature>
<dbReference type="PANTHER" id="PTHR24388">
    <property type="entry name" value="ZINC FINGER PROTEIN"/>
    <property type="match status" value="1"/>
</dbReference>
<reference evidence="11" key="1">
    <citation type="submission" date="2022-07" db="EMBL/GenBank/DDBJ databases">
        <title>Phylogenomic reconstructions and comparative analyses of Kickxellomycotina fungi.</title>
        <authorList>
            <person name="Reynolds N.K."/>
            <person name="Stajich J.E."/>
            <person name="Barry K."/>
            <person name="Grigoriev I.V."/>
            <person name="Crous P."/>
            <person name="Smith M.E."/>
        </authorList>
    </citation>
    <scope>NUCLEOTIDE SEQUENCE</scope>
    <source>
        <strain evidence="11">NRRL 3115</strain>
    </source>
</reference>
<feature type="region of interest" description="Disordered" evidence="9">
    <location>
        <begin position="1081"/>
        <end position="1113"/>
    </location>
</feature>